<dbReference type="OrthoDB" id="6515904at2759"/>
<keyword evidence="4" id="KW-1185">Reference proteome</keyword>
<sequence>MEQSLYRTKSTISSSPPLSSSSSSSSSPLSPLERAKSSKPIRPRPILASAFSFDSGYEISPLHNQSFRFGGEEIALTSSLTDHPSTTINHNRSQIINTLIDDGNHRDRITDDDDDDDEDDLEGYDDELITINDQFTPIHSPSLENCSYSLPGVSSQSRSLQTNQQPRSAFNLALIRQQNRLRQAQMLEMNNNDPDFPNQYQLFSFDYDDDIDDEVFQDDHNDDDDDDDHINTDENEINQDRVHSDRFEANVFRFDNLDHSSCSMMFDREQTSFLETNNLNDIDSFDVQPNGHDLKASLSSTSSSLSRCSSTPIPIPGANSLRRNHLSSAFSKVTKFDDDDDDVDDDVEGNQCQSSADCIDGQSLSTIEYSLPDGRRMPYYHRMAPKLANFTTENESKEKEESEKDANPIQLSRGSRSQHRFGSRFEISFDMIYNNRSCYSPPLWNGGIGSSSTGFLARFGVLSPQQLLDPKQSFINPRLKEAFSDLYCLSPYDSCRLLTPHPEIDETLLDSDGVVDAQQNPIATIIKDEDRNYESDATNLQFSMSPIYNESLATKTKLNHREENIETCSSIDNSSIGLSILTSKSNQNRSSSNCSLNPLPDVVMMATGNREKNFAENLLKFNCQSNRRQSYHHNHHRHRNTLPSFHEVPYFNENTGVSDSSQNSSNEIKPNDPIGQFNSYQNNCERRTMSISLPIDHETLLAAGRELRQISDEFRALRMKRENSNNDFASRLIVMINQTKFVTGWYRKIFEQLQWFSMTSDSFTTTETQESRGPKLTTVQQSPTIVSKIDQIDSNVSPRTVNNSIFYADRFSKEVTDSCYGRNKSNKLSNCNKTQQ</sequence>
<dbReference type="EnsemblMetazoa" id="SSS_7268s_mrna">
    <property type="protein sequence ID" value="KAF7487902.1"/>
    <property type="gene ID" value="SSS_7268"/>
</dbReference>
<accession>A0A834V875</accession>
<name>A0A834V875_SARSC</name>
<feature type="compositionally biased region" description="Polar residues" evidence="1">
    <location>
        <begin position="652"/>
        <end position="668"/>
    </location>
</feature>
<proteinExistence type="predicted"/>
<dbReference type="EMBL" id="WVUK01000066">
    <property type="protein sequence ID" value="KAF7487902.1"/>
    <property type="molecule type" value="Genomic_DNA"/>
</dbReference>
<feature type="compositionally biased region" description="Acidic residues" evidence="1">
    <location>
        <begin position="110"/>
        <end position="122"/>
    </location>
</feature>
<feature type="compositionally biased region" description="Low complexity" evidence="1">
    <location>
        <begin position="297"/>
        <end position="311"/>
    </location>
</feature>
<dbReference type="Proteomes" id="UP000070412">
    <property type="component" value="Unassembled WGS sequence"/>
</dbReference>
<evidence type="ECO:0000256" key="1">
    <source>
        <dbReference type="SAM" id="MobiDB-lite"/>
    </source>
</evidence>
<feature type="region of interest" description="Disordered" evidence="1">
    <location>
        <begin position="296"/>
        <end position="320"/>
    </location>
</feature>
<feature type="region of interest" description="Disordered" evidence="1">
    <location>
        <begin position="652"/>
        <end position="675"/>
    </location>
</feature>
<feature type="region of interest" description="Disordered" evidence="1">
    <location>
        <begin position="103"/>
        <end position="122"/>
    </location>
</feature>
<organism evidence="2">
    <name type="scientific">Sarcoptes scabiei</name>
    <name type="common">Itch mite</name>
    <name type="synonym">Acarus scabiei</name>
    <dbReference type="NCBI Taxonomy" id="52283"/>
    <lineage>
        <taxon>Eukaryota</taxon>
        <taxon>Metazoa</taxon>
        <taxon>Ecdysozoa</taxon>
        <taxon>Arthropoda</taxon>
        <taxon>Chelicerata</taxon>
        <taxon>Arachnida</taxon>
        <taxon>Acari</taxon>
        <taxon>Acariformes</taxon>
        <taxon>Sarcoptiformes</taxon>
        <taxon>Astigmata</taxon>
        <taxon>Psoroptidia</taxon>
        <taxon>Sarcoptoidea</taxon>
        <taxon>Sarcoptidae</taxon>
        <taxon>Sarcoptinae</taxon>
        <taxon>Sarcoptes</taxon>
    </lineage>
</organism>
<evidence type="ECO:0000313" key="3">
    <source>
        <dbReference type="EnsemblMetazoa" id="KAF7487902.1"/>
    </source>
</evidence>
<feature type="compositionally biased region" description="Basic and acidic residues" evidence="1">
    <location>
        <begin position="394"/>
        <end position="406"/>
    </location>
</feature>
<protein>
    <submittedName>
        <fullName evidence="2 3">Uncharacterized protein</fullName>
    </submittedName>
</protein>
<gene>
    <name evidence="2" type="ORF">SSS_7268</name>
</gene>
<feature type="compositionally biased region" description="Low complexity" evidence="1">
    <location>
        <begin position="13"/>
        <end position="32"/>
    </location>
</feature>
<reference evidence="2" key="2">
    <citation type="submission" date="2020-01" db="EMBL/GenBank/DDBJ databases">
        <authorList>
            <person name="Korhonen P.K.K."/>
            <person name="Guangxu M.G."/>
            <person name="Wang T.W."/>
            <person name="Stroehlein A.J.S."/>
            <person name="Young N.D."/>
            <person name="Ang C.-S.A."/>
            <person name="Fernando D.W.F."/>
            <person name="Lu H.L."/>
            <person name="Taylor S.T."/>
            <person name="Ehtesham M.E.M."/>
            <person name="Najaraj S.H.N."/>
            <person name="Harsha G.H.G."/>
            <person name="Madugundu A.M."/>
            <person name="Renuse S.R."/>
            <person name="Holt D.H."/>
            <person name="Pandey A.P."/>
            <person name="Papenfuss A.P."/>
            <person name="Gasser R.B.G."/>
            <person name="Fischer K.F."/>
        </authorList>
    </citation>
    <scope>NUCLEOTIDE SEQUENCE</scope>
    <source>
        <strain evidence="2">SSS_KF_BRIS2020</strain>
    </source>
</reference>
<reference evidence="4" key="1">
    <citation type="journal article" date="2020" name="PLoS Negl. Trop. Dis.">
        <title>High-quality nuclear genome for Sarcoptes scabiei-A critical resource for a neglected parasite.</title>
        <authorList>
            <person name="Korhonen P.K."/>
            <person name="Gasser R.B."/>
            <person name="Ma G."/>
            <person name="Wang T."/>
            <person name="Stroehlein A.J."/>
            <person name="Young N.D."/>
            <person name="Ang C.S."/>
            <person name="Fernando D.D."/>
            <person name="Lu H.C."/>
            <person name="Taylor S."/>
            <person name="Reynolds S.L."/>
            <person name="Mofiz E."/>
            <person name="Najaraj S.H."/>
            <person name="Gowda H."/>
            <person name="Madugundu A."/>
            <person name="Renuse S."/>
            <person name="Holt D."/>
            <person name="Pandey A."/>
            <person name="Papenfuss A.T."/>
            <person name="Fischer K."/>
        </authorList>
    </citation>
    <scope>NUCLEOTIDE SEQUENCE [LARGE SCALE GENOMIC DNA]</scope>
</reference>
<feature type="compositionally biased region" description="Polar residues" evidence="1">
    <location>
        <begin position="1"/>
        <end position="12"/>
    </location>
</feature>
<reference evidence="3" key="3">
    <citation type="submission" date="2022-06" db="UniProtKB">
        <authorList>
            <consortium name="EnsemblMetazoa"/>
        </authorList>
    </citation>
    <scope>IDENTIFICATION</scope>
</reference>
<feature type="region of interest" description="Disordered" evidence="1">
    <location>
        <begin position="1"/>
        <end position="41"/>
    </location>
</feature>
<feature type="region of interest" description="Disordered" evidence="1">
    <location>
        <begin position="390"/>
        <end position="417"/>
    </location>
</feature>
<dbReference type="AlphaFoldDB" id="A0A834V875"/>
<feature type="region of interest" description="Disordered" evidence="1">
    <location>
        <begin position="213"/>
        <end position="233"/>
    </location>
</feature>
<evidence type="ECO:0000313" key="4">
    <source>
        <dbReference type="Proteomes" id="UP000070412"/>
    </source>
</evidence>
<evidence type="ECO:0000313" key="2">
    <source>
        <dbReference type="EMBL" id="KAF7487902.1"/>
    </source>
</evidence>